<evidence type="ECO:0000256" key="8">
    <source>
        <dbReference type="SAM" id="Phobius"/>
    </source>
</evidence>
<evidence type="ECO:0000256" key="6">
    <source>
        <dbReference type="ARBA" id="ARBA00023136"/>
    </source>
</evidence>
<dbReference type="PANTHER" id="PTHR21212:SF0">
    <property type="entry name" value="SEIPIN"/>
    <property type="match status" value="1"/>
</dbReference>
<evidence type="ECO:0000256" key="1">
    <source>
        <dbReference type="ARBA" id="ARBA00004477"/>
    </source>
</evidence>
<dbReference type="CDD" id="cd23995">
    <property type="entry name" value="Seipin_BSCL2_like"/>
    <property type="match status" value="1"/>
</dbReference>
<reference evidence="9" key="1">
    <citation type="submission" date="2023-10" db="EMBL/GenBank/DDBJ databases">
        <authorList>
            <person name="Hackl T."/>
        </authorList>
    </citation>
    <scope>NUCLEOTIDE SEQUENCE</scope>
</reference>
<feature type="transmembrane region" description="Helical" evidence="8">
    <location>
        <begin position="159"/>
        <end position="183"/>
    </location>
</feature>
<feature type="transmembrane region" description="Helical" evidence="8">
    <location>
        <begin position="372"/>
        <end position="401"/>
    </location>
</feature>
<gene>
    <name evidence="9" type="ORF">KHLLAP_LOCUS5501</name>
</gene>
<comment type="caution">
    <text evidence="9">The sequence shown here is derived from an EMBL/GenBank/DDBJ whole genome shotgun (WGS) entry which is preliminary data.</text>
</comment>
<feature type="compositionally biased region" description="Basic residues" evidence="7">
    <location>
        <begin position="523"/>
        <end position="532"/>
    </location>
</feature>
<keyword evidence="5" id="KW-0443">Lipid metabolism</keyword>
<comment type="subcellular location">
    <subcellularLocation>
        <location evidence="1">Endoplasmic reticulum membrane</location>
        <topology evidence="1">Multi-pass membrane protein</topology>
    </subcellularLocation>
</comment>
<evidence type="ECO:0000313" key="10">
    <source>
        <dbReference type="Proteomes" id="UP001295740"/>
    </source>
</evidence>
<feature type="compositionally biased region" description="Basic and acidic residues" evidence="7">
    <location>
        <begin position="511"/>
        <end position="522"/>
    </location>
</feature>
<keyword evidence="4 8" id="KW-1133">Transmembrane helix</keyword>
<name>A0AAI8VHH1_9PEZI</name>
<feature type="compositionally biased region" description="Low complexity" evidence="7">
    <location>
        <begin position="43"/>
        <end position="67"/>
    </location>
</feature>
<dbReference type="AlphaFoldDB" id="A0AAI8VHH1"/>
<evidence type="ECO:0000256" key="3">
    <source>
        <dbReference type="ARBA" id="ARBA00022824"/>
    </source>
</evidence>
<feature type="compositionally biased region" description="Polar residues" evidence="7">
    <location>
        <begin position="19"/>
        <end position="35"/>
    </location>
</feature>
<keyword evidence="10" id="KW-1185">Reference proteome</keyword>
<sequence length="532" mass="57826">MKLQSVMDDFPVDDGWASAESSYQPECGSSSSSPGQHHDVTGASSAASAAAKNAADMPPAHATTTSVNHHHTHRHPNHDNNHNYNHNHNHLNTVRSGPLLIFPSWSKASVAPPAAGAGTGTTRSAVPPNGVSASSASCTMEYVKAPYRVATSPTAKRTYLGTALFLVTSLVLLGVASLAYPVFYYNYVPQKVIELPVHLQYGDGLNPYGVTSIPSNLMLEQAYDVSVTLTLPRSPPNLERGNFMIALFAMRSQPENPALAFHTEPPTNPYAHVTRDNVVFSARRPVLLHYIDPLVTTASRLLFLGWHVLFPVAERTATLVVPMGELVEFVDVLPLSLLVDVQAGQDLQVYGTSVTLVARLSGVRWAMYNHRVVSFVVCTAVFWVCEMASMGLAWLVLGWFFSDHRAEGLVEREQQQQDRLRAAGRAGDLDSGTGFVGSVAVGEKGGKGFGDIKREDFDDDEEEEEMKIKESMTEQETLVDQPLRHHAGAGDADDEEDGEDVWRESGAGSGYRDRDGKGDTSLRRRSSRGGKA</sequence>
<dbReference type="GO" id="GO:0006629">
    <property type="term" value="P:lipid metabolic process"/>
    <property type="evidence" value="ECO:0007669"/>
    <property type="project" value="UniProtKB-KW"/>
</dbReference>
<feature type="region of interest" description="Disordered" evidence="7">
    <location>
        <begin position="450"/>
        <end position="532"/>
    </location>
</feature>
<dbReference type="Pfam" id="PF06775">
    <property type="entry name" value="Seipin"/>
    <property type="match status" value="1"/>
</dbReference>
<evidence type="ECO:0000256" key="5">
    <source>
        <dbReference type="ARBA" id="ARBA00023098"/>
    </source>
</evidence>
<accession>A0AAI8VHH1</accession>
<dbReference type="GO" id="GO:0140042">
    <property type="term" value="P:lipid droplet formation"/>
    <property type="evidence" value="ECO:0007669"/>
    <property type="project" value="UniProtKB-ARBA"/>
</dbReference>
<feature type="region of interest" description="Disordered" evidence="7">
    <location>
        <begin position="1"/>
        <end position="90"/>
    </location>
</feature>
<organism evidence="9 10">
    <name type="scientific">Anthostomella pinea</name>
    <dbReference type="NCBI Taxonomy" id="933095"/>
    <lineage>
        <taxon>Eukaryota</taxon>
        <taxon>Fungi</taxon>
        <taxon>Dikarya</taxon>
        <taxon>Ascomycota</taxon>
        <taxon>Pezizomycotina</taxon>
        <taxon>Sordariomycetes</taxon>
        <taxon>Xylariomycetidae</taxon>
        <taxon>Xylariales</taxon>
        <taxon>Xylariaceae</taxon>
        <taxon>Anthostomella</taxon>
    </lineage>
</organism>
<dbReference type="EMBL" id="CAUWAG010000007">
    <property type="protein sequence ID" value="CAJ2505033.1"/>
    <property type="molecule type" value="Genomic_DNA"/>
</dbReference>
<proteinExistence type="predicted"/>
<evidence type="ECO:0000256" key="7">
    <source>
        <dbReference type="SAM" id="MobiDB-lite"/>
    </source>
</evidence>
<keyword evidence="3" id="KW-0256">Endoplasmic reticulum</keyword>
<keyword evidence="6 8" id="KW-0472">Membrane</keyword>
<evidence type="ECO:0000256" key="4">
    <source>
        <dbReference type="ARBA" id="ARBA00022989"/>
    </source>
</evidence>
<evidence type="ECO:0000313" key="9">
    <source>
        <dbReference type="EMBL" id="CAJ2505033.1"/>
    </source>
</evidence>
<dbReference type="InterPro" id="IPR009617">
    <property type="entry name" value="Seipin"/>
</dbReference>
<protein>
    <submittedName>
        <fullName evidence="9">Uu.00g124270.m01.CDS01</fullName>
    </submittedName>
</protein>
<dbReference type="GO" id="GO:0005789">
    <property type="term" value="C:endoplasmic reticulum membrane"/>
    <property type="evidence" value="ECO:0007669"/>
    <property type="project" value="UniProtKB-SubCell"/>
</dbReference>
<evidence type="ECO:0000256" key="2">
    <source>
        <dbReference type="ARBA" id="ARBA00022692"/>
    </source>
</evidence>
<dbReference type="Proteomes" id="UP001295740">
    <property type="component" value="Unassembled WGS sequence"/>
</dbReference>
<keyword evidence="2 8" id="KW-0812">Transmembrane</keyword>
<dbReference type="PANTHER" id="PTHR21212">
    <property type="entry name" value="BERNARDINELLI-SEIP CONGENITAL LIPODYSTROPHY 2 HOMOLOG BSCL2 PROTEIN"/>
    <property type="match status" value="1"/>
</dbReference>